<reference evidence="2" key="1">
    <citation type="submission" date="2013-09" db="EMBL/GenBank/DDBJ databases">
        <title>Corchorus olitorius genome sequencing.</title>
        <authorList>
            <person name="Alam M."/>
            <person name="Haque M.S."/>
            <person name="Islam M.S."/>
            <person name="Emdad E.M."/>
            <person name="Islam M.M."/>
            <person name="Ahmed B."/>
            <person name="Halim A."/>
            <person name="Hossen Q.M.M."/>
            <person name="Hossain M.Z."/>
            <person name="Ahmed R."/>
            <person name="Khan M.M."/>
            <person name="Islam R."/>
            <person name="Rashid M.M."/>
            <person name="Khan S.A."/>
            <person name="Rahman M.S."/>
            <person name="Alam M."/>
            <person name="Yahiya A.S."/>
            <person name="Khan M.S."/>
            <person name="Azam M.S."/>
            <person name="Haque T."/>
            <person name="Lashkar M.Z.H."/>
            <person name="Akhand A.I."/>
            <person name="Morshed G."/>
            <person name="Roy S."/>
            <person name="Uddin K.S."/>
            <person name="Rabeya T."/>
            <person name="Hossain A.S."/>
            <person name="Chowdhury A."/>
            <person name="Snigdha A.R."/>
            <person name="Mortoza M.S."/>
            <person name="Matin S.A."/>
            <person name="Hoque S.M.E."/>
            <person name="Islam M.K."/>
            <person name="Roy D.K."/>
            <person name="Haider R."/>
            <person name="Moosa M.M."/>
            <person name="Elias S.M."/>
            <person name="Hasan A.M."/>
            <person name="Jahan S."/>
            <person name="Shafiuddin M."/>
            <person name="Mahmood N."/>
            <person name="Shommy N.S."/>
        </authorList>
    </citation>
    <scope>NUCLEOTIDE SEQUENCE [LARGE SCALE GENOMIC DNA]</scope>
    <source>
        <strain evidence="2">cv. O-4</strain>
    </source>
</reference>
<comment type="caution">
    <text evidence="1">The sequence shown here is derived from an EMBL/GenBank/DDBJ whole genome shotgun (WGS) entry which is preliminary data.</text>
</comment>
<name>A0A1R3K955_9ROSI</name>
<keyword evidence="2" id="KW-1185">Reference proteome</keyword>
<proteinExistence type="predicted"/>
<sequence>MAVASACSMLANGLIEMEDRISKAALAAVPELE</sequence>
<evidence type="ECO:0000313" key="1">
    <source>
        <dbReference type="EMBL" id="OMP03579.1"/>
    </source>
</evidence>
<dbReference type="Proteomes" id="UP000187203">
    <property type="component" value="Unassembled WGS sequence"/>
</dbReference>
<gene>
    <name evidence="1" type="ORF">COLO4_10340</name>
</gene>
<dbReference type="AlphaFoldDB" id="A0A1R3K955"/>
<protein>
    <submittedName>
        <fullName evidence="1">Uncharacterized protein</fullName>
    </submittedName>
</protein>
<dbReference type="EMBL" id="AWUE01014475">
    <property type="protein sequence ID" value="OMP03579.1"/>
    <property type="molecule type" value="Genomic_DNA"/>
</dbReference>
<evidence type="ECO:0000313" key="2">
    <source>
        <dbReference type="Proteomes" id="UP000187203"/>
    </source>
</evidence>
<organism evidence="1 2">
    <name type="scientific">Corchorus olitorius</name>
    <dbReference type="NCBI Taxonomy" id="93759"/>
    <lineage>
        <taxon>Eukaryota</taxon>
        <taxon>Viridiplantae</taxon>
        <taxon>Streptophyta</taxon>
        <taxon>Embryophyta</taxon>
        <taxon>Tracheophyta</taxon>
        <taxon>Spermatophyta</taxon>
        <taxon>Magnoliopsida</taxon>
        <taxon>eudicotyledons</taxon>
        <taxon>Gunneridae</taxon>
        <taxon>Pentapetalae</taxon>
        <taxon>rosids</taxon>
        <taxon>malvids</taxon>
        <taxon>Malvales</taxon>
        <taxon>Malvaceae</taxon>
        <taxon>Grewioideae</taxon>
        <taxon>Apeibeae</taxon>
        <taxon>Corchorus</taxon>
    </lineage>
</organism>
<accession>A0A1R3K955</accession>